<comment type="cofactor">
    <cofactor evidence="1">
        <name>Fe cation</name>
        <dbReference type="ChEBI" id="CHEBI:24875"/>
    </cofactor>
</comment>
<accession>A0A9W7YBB1</accession>
<proteinExistence type="inferred from homology"/>
<dbReference type="EMBL" id="JANBOI010000761">
    <property type="protein sequence ID" value="KAJ1728685.1"/>
    <property type="molecule type" value="Genomic_DNA"/>
</dbReference>
<gene>
    <name evidence="3" type="ORF">LPJ61_003905</name>
</gene>
<dbReference type="Pfam" id="PF05721">
    <property type="entry name" value="PhyH"/>
    <property type="match status" value="1"/>
</dbReference>
<dbReference type="InterPro" id="IPR008775">
    <property type="entry name" value="Phytyl_CoA_dOase-like"/>
</dbReference>
<dbReference type="GO" id="GO:0016491">
    <property type="term" value="F:oxidoreductase activity"/>
    <property type="evidence" value="ECO:0007669"/>
    <property type="project" value="UniProtKB-ARBA"/>
</dbReference>
<dbReference type="Proteomes" id="UP001143981">
    <property type="component" value="Unassembled WGS sequence"/>
</dbReference>
<evidence type="ECO:0008006" key="5">
    <source>
        <dbReference type="Google" id="ProtNLM"/>
    </source>
</evidence>
<dbReference type="AlphaFoldDB" id="A0A9W7YBB1"/>
<dbReference type="PANTHER" id="PTHR20883">
    <property type="entry name" value="PHYTANOYL-COA DIOXYGENASE DOMAIN CONTAINING 1"/>
    <property type="match status" value="1"/>
</dbReference>
<dbReference type="GO" id="GO:0046872">
    <property type="term" value="F:metal ion binding"/>
    <property type="evidence" value="ECO:0007669"/>
    <property type="project" value="UniProtKB-ARBA"/>
</dbReference>
<dbReference type="Gene3D" id="2.60.120.620">
    <property type="entry name" value="q2cbj1_9rhob like domain"/>
    <property type="match status" value="1"/>
</dbReference>
<dbReference type="PANTHER" id="PTHR20883:SF48">
    <property type="entry name" value="ECTOINE DIOXYGENASE"/>
    <property type="match status" value="1"/>
</dbReference>
<evidence type="ECO:0000256" key="2">
    <source>
        <dbReference type="ARBA" id="ARBA00005830"/>
    </source>
</evidence>
<dbReference type="OrthoDB" id="445007at2759"/>
<organism evidence="3 4">
    <name type="scientific">Coemansia biformis</name>
    <dbReference type="NCBI Taxonomy" id="1286918"/>
    <lineage>
        <taxon>Eukaryota</taxon>
        <taxon>Fungi</taxon>
        <taxon>Fungi incertae sedis</taxon>
        <taxon>Zoopagomycota</taxon>
        <taxon>Kickxellomycotina</taxon>
        <taxon>Kickxellomycetes</taxon>
        <taxon>Kickxellales</taxon>
        <taxon>Kickxellaceae</taxon>
        <taxon>Coemansia</taxon>
    </lineage>
</organism>
<comment type="caution">
    <text evidence="3">The sequence shown here is derived from an EMBL/GenBank/DDBJ whole genome shotgun (WGS) entry which is preliminary data.</text>
</comment>
<sequence length="272" mass="30542">MPMDGPKTYDYCLTQEQIDSFKADGFLKLTDVFTAEQAEQLVKEVRQIQSWPDSPGKWMNYYEQSPATGSLLLCRTENFTPYNEYVRQLVTGPRIMGLLEQLAGEPYVLFKEKINAKLAGGQGFKPHQDAPAFTHVGPATHITILFTVDGSYIENGCLQVVPGSHADGRILPHHDNGAIDEEWCRAQEWVPVECNSGDVLLFGSYLAHKSGNNTSNDSRANLYMTYNPLAEGDMREAYYADKRTKFPPLNERDPAKDYAEAAKTYNFANPIL</sequence>
<evidence type="ECO:0000256" key="1">
    <source>
        <dbReference type="ARBA" id="ARBA00001962"/>
    </source>
</evidence>
<evidence type="ECO:0000313" key="4">
    <source>
        <dbReference type="Proteomes" id="UP001143981"/>
    </source>
</evidence>
<keyword evidence="4" id="KW-1185">Reference proteome</keyword>
<comment type="similarity">
    <text evidence="2">Belongs to the PhyH family.</text>
</comment>
<name>A0A9W7YBB1_9FUNG</name>
<evidence type="ECO:0000313" key="3">
    <source>
        <dbReference type="EMBL" id="KAJ1728685.1"/>
    </source>
</evidence>
<dbReference type="SUPFAM" id="SSF51197">
    <property type="entry name" value="Clavaminate synthase-like"/>
    <property type="match status" value="1"/>
</dbReference>
<protein>
    <recommendedName>
        <fullName evidence="5">PhyH-domain-containing protein</fullName>
    </recommendedName>
</protein>
<reference evidence="3" key="1">
    <citation type="submission" date="2022-07" db="EMBL/GenBank/DDBJ databases">
        <title>Phylogenomic reconstructions and comparative analyses of Kickxellomycotina fungi.</title>
        <authorList>
            <person name="Reynolds N.K."/>
            <person name="Stajich J.E."/>
            <person name="Barry K."/>
            <person name="Grigoriev I.V."/>
            <person name="Crous P."/>
            <person name="Smith M.E."/>
        </authorList>
    </citation>
    <scope>NUCLEOTIDE SEQUENCE</scope>
    <source>
        <strain evidence="3">BCRC 34381</strain>
    </source>
</reference>